<dbReference type="InterPro" id="IPR011701">
    <property type="entry name" value="MFS"/>
</dbReference>
<feature type="transmembrane region" description="Helical" evidence="5">
    <location>
        <begin position="149"/>
        <end position="170"/>
    </location>
</feature>
<keyword evidence="4 5" id="KW-0472">Membrane</keyword>
<evidence type="ECO:0000259" key="6">
    <source>
        <dbReference type="PROSITE" id="PS50850"/>
    </source>
</evidence>
<dbReference type="OrthoDB" id="3831523at2"/>
<organism evidence="7 8">
    <name type="scientific">Kineococcus xinjiangensis</name>
    <dbReference type="NCBI Taxonomy" id="512762"/>
    <lineage>
        <taxon>Bacteria</taxon>
        <taxon>Bacillati</taxon>
        <taxon>Actinomycetota</taxon>
        <taxon>Actinomycetes</taxon>
        <taxon>Kineosporiales</taxon>
        <taxon>Kineosporiaceae</taxon>
        <taxon>Kineococcus</taxon>
    </lineage>
</organism>
<proteinExistence type="predicted"/>
<keyword evidence="8" id="KW-1185">Reference proteome</keyword>
<evidence type="ECO:0000313" key="7">
    <source>
        <dbReference type="EMBL" id="PPK92453.1"/>
    </source>
</evidence>
<dbReference type="PANTHER" id="PTHR23514:SF13">
    <property type="entry name" value="INNER MEMBRANE PROTEIN YBJJ"/>
    <property type="match status" value="1"/>
</dbReference>
<feature type="transmembrane region" description="Helical" evidence="5">
    <location>
        <begin position="294"/>
        <end position="317"/>
    </location>
</feature>
<sequence>MAAYWAFAAFGALWGVWGAALPQIKAHAEVDDGQLGTALLFVAAGALPAMLLTGRASDRWGPRVPAAALVALGVAGVLVAVLARGAFSLSVALLLLGAASGSADVAINAVAGAAERTCRRPVITFSHATFSAAVVAASLLTGLLQRLGAPLWVAFSGVVLIAGIAARFLLRGTPAEHGNPRTPAGATGPGRDAIASPPPWLRSPLLVAVGVVAALAFAVENAHQSWGAIYLVDVLTVSPALAAVAPALFATVAAITRLAAGSLSHLRPVVLLLTGGAVATAGTVLLAGSRSVPLALLGLACAAAGTAVLFPTLLSASTAGVVEAVRGRVTSLISTTAYLGFLCGPVIVGRLADSHGLRGAMLGVAAIAALFTVLARPTIARIRAPR</sequence>
<dbReference type="Gene3D" id="1.20.1250.20">
    <property type="entry name" value="MFS general substrate transporter like domains"/>
    <property type="match status" value="2"/>
</dbReference>
<reference evidence="7 8" key="1">
    <citation type="submission" date="2018-02" db="EMBL/GenBank/DDBJ databases">
        <title>Genomic Encyclopedia of Archaeal and Bacterial Type Strains, Phase II (KMG-II): from individual species to whole genera.</title>
        <authorList>
            <person name="Goeker M."/>
        </authorList>
    </citation>
    <scope>NUCLEOTIDE SEQUENCE [LARGE SCALE GENOMIC DNA]</scope>
    <source>
        <strain evidence="7 8">DSM 22857</strain>
    </source>
</reference>
<dbReference type="InterPro" id="IPR036259">
    <property type="entry name" value="MFS_trans_sf"/>
</dbReference>
<dbReference type="Pfam" id="PF07690">
    <property type="entry name" value="MFS_1"/>
    <property type="match status" value="1"/>
</dbReference>
<feature type="transmembrane region" description="Helical" evidence="5">
    <location>
        <begin position="360"/>
        <end position="379"/>
    </location>
</feature>
<evidence type="ECO:0000256" key="3">
    <source>
        <dbReference type="ARBA" id="ARBA00022989"/>
    </source>
</evidence>
<feature type="transmembrane region" description="Helical" evidence="5">
    <location>
        <begin position="122"/>
        <end position="143"/>
    </location>
</feature>
<dbReference type="GO" id="GO:0022857">
    <property type="term" value="F:transmembrane transporter activity"/>
    <property type="evidence" value="ECO:0007669"/>
    <property type="project" value="InterPro"/>
</dbReference>
<dbReference type="RefSeq" id="WP_104434693.1">
    <property type="nucleotide sequence ID" value="NZ_PTJD01000014.1"/>
</dbReference>
<dbReference type="InterPro" id="IPR051788">
    <property type="entry name" value="MFS_Transporter"/>
</dbReference>
<feature type="transmembrane region" description="Helical" evidence="5">
    <location>
        <begin position="89"/>
        <end position="110"/>
    </location>
</feature>
<evidence type="ECO:0000256" key="4">
    <source>
        <dbReference type="ARBA" id="ARBA00023136"/>
    </source>
</evidence>
<accession>A0A2S6IE39</accession>
<evidence type="ECO:0000256" key="1">
    <source>
        <dbReference type="ARBA" id="ARBA00004651"/>
    </source>
</evidence>
<evidence type="ECO:0000256" key="5">
    <source>
        <dbReference type="SAM" id="Phobius"/>
    </source>
</evidence>
<dbReference type="GO" id="GO:0005886">
    <property type="term" value="C:plasma membrane"/>
    <property type="evidence" value="ECO:0007669"/>
    <property type="project" value="UniProtKB-SubCell"/>
</dbReference>
<evidence type="ECO:0000256" key="2">
    <source>
        <dbReference type="ARBA" id="ARBA00022692"/>
    </source>
</evidence>
<dbReference type="Proteomes" id="UP000239485">
    <property type="component" value="Unassembled WGS sequence"/>
</dbReference>
<feature type="transmembrane region" description="Helical" evidence="5">
    <location>
        <begin position="329"/>
        <end position="348"/>
    </location>
</feature>
<evidence type="ECO:0000313" key="8">
    <source>
        <dbReference type="Proteomes" id="UP000239485"/>
    </source>
</evidence>
<feature type="transmembrane region" description="Helical" evidence="5">
    <location>
        <begin position="239"/>
        <end position="260"/>
    </location>
</feature>
<comment type="subcellular location">
    <subcellularLocation>
        <location evidence="1">Cell membrane</location>
        <topology evidence="1">Multi-pass membrane protein</topology>
    </subcellularLocation>
</comment>
<comment type="caution">
    <text evidence="7">The sequence shown here is derived from an EMBL/GenBank/DDBJ whole genome shotgun (WGS) entry which is preliminary data.</text>
</comment>
<keyword evidence="2 5" id="KW-0812">Transmembrane</keyword>
<dbReference type="EMBL" id="PTJD01000014">
    <property type="protein sequence ID" value="PPK92453.1"/>
    <property type="molecule type" value="Genomic_DNA"/>
</dbReference>
<feature type="transmembrane region" description="Helical" evidence="5">
    <location>
        <begin position="64"/>
        <end position="83"/>
    </location>
</feature>
<feature type="transmembrane region" description="Helical" evidence="5">
    <location>
        <begin position="34"/>
        <end position="52"/>
    </location>
</feature>
<dbReference type="SUPFAM" id="SSF103473">
    <property type="entry name" value="MFS general substrate transporter"/>
    <property type="match status" value="1"/>
</dbReference>
<name>A0A2S6IE39_9ACTN</name>
<feature type="domain" description="Major facilitator superfamily (MFS) profile" evidence="6">
    <location>
        <begin position="1"/>
        <end position="383"/>
    </location>
</feature>
<dbReference type="PANTHER" id="PTHR23514">
    <property type="entry name" value="BYPASS OF STOP CODON PROTEIN 6"/>
    <property type="match status" value="1"/>
</dbReference>
<feature type="transmembrane region" description="Helical" evidence="5">
    <location>
        <begin position="269"/>
        <end position="288"/>
    </location>
</feature>
<keyword evidence="3 5" id="KW-1133">Transmembrane helix</keyword>
<feature type="transmembrane region" description="Helical" evidence="5">
    <location>
        <begin position="200"/>
        <end position="219"/>
    </location>
</feature>
<dbReference type="PROSITE" id="PS50850">
    <property type="entry name" value="MFS"/>
    <property type="match status" value="1"/>
</dbReference>
<dbReference type="AlphaFoldDB" id="A0A2S6IE39"/>
<dbReference type="InterPro" id="IPR020846">
    <property type="entry name" value="MFS_dom"/>
</dbReference>
<protein>
    <submittedName>
        <fullName evidence="7">Sugar phosphate permease</fullName>
    </submittedName>
</protein>
<gene>
    <name evidence="7" type="ORF">CLV92_11454</name>
</gene>